<protein>
    <submittedName>
        <fullName evidence="2">Uncharacterized protein</fullName>
    </submittedName>
</protein>
<dbReference type="AlphaFoldDB" id="A0A4P1QXB5"/>
<dbReference type="Gramene" id="OIV96925">
    <property type="protein sequence ID" value="OIV96925"/>
    <property type="gene ID" value="TanjilG_00507"/>
</dbReference>
<organism evidence="2 3">
    <name type="scientific">Lupinus angustifolius</name>
    <name type="common">Narrow-leaved blue lupine</name>
    <dbReference type="NCBI Taxonomy" id="3871"/>
    <lineage>
        <taxon>Eukaryota</taxon>
        <taxon>Viridiplantae</taxon>
        <taxon>Streptophyta</taxon>
        <taxon>Embryophyta</taxon>
        <taxon>Tracheophyta</taxon>
        <taxon>Spermatophyta</taxon>
        <taxon>Magnoliopsida</taxon>
        <taxon>eudicotyledons</taxon>
        <taxon>Gunneridae</taxon>
        <taxon>Pentapetalae</taxon>
        <taxon>rosids</taxon>
        <taxon>fabids</taxon>
        <taxon>Fabales</taxon>
        <taxon>Fabaceae</taxon>
        <taxon>Papilionoideae</taxon>
        <taxon>50 kb inversion clade</taxon>
        <taxon>genistoids sensu lato</taxon>
        <taxon>core genistoids</taxon>
        <taxon>Genisteae</taxon>
        <taxon>Lupinus</taxon>
    </lineage>
</organism>
<evidence type="ECO:0000313" key="3">
    <source>
        <dbReference type="Proteomes" id="UP000188354"/>
    </source>
</evidence>
<dbReference type="Proteomes" id="UP000188354">
    <property type="component" value="Chromosome LG15"/>
</dbReference>
<accession>A0A4P1QXB5</accession>
<reference evidence="2 3" key="1">
    <citation type="journal article" date="2017" name="Plant Biotechnol. J.">
        <title>A comprehensive draft genome sequence for lupin (Lupinus angustifolius), an emerging health food: insights into plant-microbe interactions and legume evolution.</title>
        <authorList>
            <person name="Hane J.K."/>
            <person name="Ming Y."/>
            <person name="Kamphuis L.G."/>
            <person name="Nelson M.N."/>
            <person name="Garg G."/>
            <person name="Atkins C.A."/>
            <person name="Bayer P.E."/>
            <person name="Bravo A."/>
            <person name="Bringans S."/>
            <person name="Cannon S."/>
            <person name="Edwards D."/>
            <person name="Foley R."/>
            <person name="Gao L.L."/>
            <person name="Harrison M.J."/>
            <person name="Huang W."/>
            <person name="Hurgobin B."/>
            <person name="Li S."/>
            <person name="Liu C.W."/>
            <person name="McGrath A."/>
            <person name="Morahan G."/>
            <person name="Murray J."/>
            <person name="Weller J."/>
            <person name="Jian J."/>
            <person name="Singh K.B."/>
        </authorList>
    </citation>
    <scope>NUCLEOTIDE SEQUENCE [LARGE SCALE GENOMIC DNA]</scope>
    <source>
        <strain evidence="3">cv. Tanjil</strain>
        <tissue evidence="2">Whole plant</tissue>
    </source>
</reference>
<keyword evidence="3" id="KW-1185">Reference proteome</keyword>
<gene>
    <name evidence="2" type="ORF">TanjilG_00507</name>
</gene>
<proteinExistence type="predicted"/>
<feature type="compositionally biased region" description="Acidic residues" evidence="1">
    <location>
        <begin position="10"/>
        <end position="30"/>
    </location>
</feature>
<feature type="region of interest" description="Disordered" evidence="1">
    <location>
        <begin position="1"/>
        <end position="73"/>
    </location>
</feature>
<evidence type="ECO:0000313" key="2">
    <source>
        <dbReference type="EMBL" id="OIV96925.1"/>
    </source>
</evidence>
<feature type="compositionally biased region" description="Polar residues" evidence="1">
    <location>
        <begin position="64"/>
        <end position="73"/>
    </location>
</feature>
<evidence type="ECO:0000256" key="1">
    <source>
        <dbReference type="SAM" id="MobiDB-lite"/>
    </source>
</evidence>
<dbReference type="EMBL" id="CM007375">
    <property type="protein sequence ID" value="OIV96925.1"/>
    <property type="molecule type" value="Genomic_DNA"/>
</dbReference>
<name>A0A4P1QXB5_LUPAN</name>
<sequence length="73" mass="8245">MIEATFRPMEEEEDEEEEEDLDDDEEEESNITDLDAYNSARVEYHQNQLDEESDSSVGDHDNSDASGSSIISG</sequence>